<dbReference type="PATRIC" id="fig|562.7813.peg.1424"/>
<evidence type="ECO:0000313" key="2">
    <source>
        <dbReference type="EMBL" id="KPO13221.1"/>
    </source>
</evidence>
<reference evidence="2 3" key="1">
    <citation type="journal article" date="2015" name="Front. Microbiol.">
        <title>Genetic determinants of heat resistance in Escherichia coli.</title>
        <authorList>
            <person name="Mercer R.G."/>
            <person name="Zheng J."/>
            <person name="Garcia-Hernandez R."/>
            <person name="Ruan L."/>
            <person name="Ganzle M.G."/>
            <person name="McMullen L.M."/>
        </authorList>
    </citation>
    <scope>NUCLEOTIDE SEQUENCE [LARGE SCALE GENOMIC DNA]</scope>
    <source>
        <strain evidence="2 3">AW1.3</strain>
    </source>
</reference>
<dbReference type="AlphaFoldDB" id="A0A0P7NNK6"/>
<proteinExistence type="predicted"/>
<name>A0A0P7NNK6_ECOLX</name>
<protein>
    <submittedName>
        <fullName evidence="2">Bacteriophage protein</fullName>
    </submittedName>
</protein>
<dbReference type="EMBL" id="LDYI01000077">
    <property type="protein sequence ID" value="KPO13221.1"/>
    <property type="molecule type" value="Genomic_DNA"/>
</dbReference>
<dbReference type="RefSeq" id="WP_016239885.1">
    <property type="nucleotide sequence ID" value="NZ_CANUFO010000058.1"/>
</dbReference>
<dbReference type="Pfam" id="PF22479">
    <property type="entry name" value="Pam3_gp18"/>
    <property type="match status" value="1"/>
</dbReference>
<evidence type="ECO:0000259" key="1">
    <source>
        <dbReference type="Pfam" id="PF22479"/>
    </source>
</evidence>
<feature type="domain" description="Cyanophage baseplate Pam3 plug gp18" evidence="1">
    <location>
        <begin position="4"/>
        <end position="100"/>
    </location>
</feature>
<dbReference type="Proteomes" id="UP000050556">
    <property type="component" value="Unassembled WGS sequence"/>
</dbReference>
<dbReference type="InterPro" id="IPR054252">
    <property type="entry name" value="Pam3_gp18"/>
</dbReference>
<gene>
    <name evidence="2" type="ORF">ACU57_09950</name>
</gene>
<accession>A0A0P7NNK6</accession>
<organism evidence="2 3">
    <name type="scientific">Escherichia coli</name>
    <dbReference type="NCBI Taxonomy" id="562"/>
    <lineage>
        <taxon>Bacteria</taxon>
        <taxon>Pseudomonadati</taxon>
        <taxon>Pseudomonadota</taxon>
        <taxon>Gammaproteobacteria</taxon>
        <taxon>Enterobacterales</taxon>
        <taxon>Enterobacteriaceae</taxon>
        <taxon>Escherichia</taxon>
    </lineage>
</organism>
<sequence length="101" mass="11037">MNVTEIPLSPDNQLFRIQLAETTYTLRVIWRDSAGWILDVQDSSGEPLLSGVPLVTGVNLLEQYPQLGINGALLVGCDVGAPDEPTKTNLGIYSHLIFVQE</sequence>
<comment type="caution">
    <text evidence="2">The sequence shown here is derived from an EMBL/GenBank/DDBJ whole genome shotgun (WGS) entry which is preliminary data.</text>
</comment>
<evidence type="ECO:0000313" key="3">
    <source>
        <dbReference type="Proteomes" id="UP000050556"/>
    </source>
</evidence>